<evidence type="ECO:0000313" key="2">
    <source>
        <dbReference type="EMBL" id="KLE31999.1"/>
    </source>
</evidence>
<dbReference type="InterPro" id="IPR050983">
    <property type="entry name" value="GST_Omega/HSP26"/>
</dbReference>
<dbReference type="PANTHER" id="PTHR43968:SF6">
    <property type="entry name" value="GLUTATHIONE S-TRANSFERASE OMEGA"/>
    <property type="match status" value="1"/>
</dbReference>
<dbReference type="EMBL" id="LBHC01000002">
    <property type="protein sequence ID" value="KLE31999.1"/>
    <property type="molecule type" value="Genomic_DNA"/>
</dbReference>
<organism evidence="2 3">
    <name type="scientific">Aurantiacibacter gangjinensis</name>
    <dbReference type="NCBI Taxonomy" id="502682"/>
    <lineage>
        <taxon>Bacteria</taxon>
        <taxon>Pseudomonadati</taxon>
        <taxon>Pseudomonadota</taxon>
        <taxon>Alphaproteobacteria</taxon>
        <taxon>Sphingomonadales</taxon>
        <taxon>Erythrobacteraceae</taxon>
        <taxon>Aurantiacibacter</taxon>
    </lineage>
</organism>
<dbReference type="InterPro" id="IPR036249">
    <property type="entry name" value="Thioredoxin-like_sf"/>
</dbReference>
<comment type="caution">
    <text evidence="2">The sequence shown here is derived from an EMBL/GenBank/DDBJ whole genome shotgun (WGS) entry which is preliminary data.</text>
</comment>
<evidence type="ECO:0000259" key="1">
    <source>
        <dbReference type="PROSITE" id="PS50404"/>
    </source>
</evidence>
<name>A0A0G9MMZ7_9SPHN</name>
<gene>
    <name evidence="2" type="ORF">AAW01_11255</name>
</gene>
<dbReference type="STRING" id="502682.BMF35_a1245"/>
<dbReference type="Gene3D" id="1.20.1050.10">
    <property type="match status" value="1"/>
</dbReference>
<evidence type="ECO:0000313" key="3">
    <source>
        <dbReference type="Proteomes" id="UP000053070"/>
    </source>
</evidence>
<dbReference type="CDD" id="cd03196">
    <property type="entry name" value="GST_C_5"/>
    <property type="match status" value="1"/>
</dbReference>
<dbReference type="Gene3D" id="3.40.30.10">
    <property type="entry name" value="Glutaredoxin"/>
    <property type="match status" value="1"/>
</dbReference>
<sequence length="210" mass="24139">MTELPTLYSFRRCPYAMRARMALLVSGTRCELREVKLSDKPGAMLEASPKGTVPVLKLSDGAVLEESLAIMDWALARRDPENWLARKDDDLIARNDGPFKHALDRYKYPNRYDSDPEEYRSDGLAILRDLEARLSGARQLSGERAGYTDTAIMPFVRQFAATDREWWDAQDLPKLQNWLADHLESALFRRCMVKHKPWQPGNEPVLFPQD</sequence>
<dbReference type="GO" id="GO:0016740">
    <property type="term" value="F:transferase activity"/>
    <property type="evidence" value="ECO:0007669"/>
    <property type="project" value="UniProtKB-KW"/>
</dbReference>
<dbReference type="InterPro" id="IPR036282">
    <property type="entry name" value="Glutathione-S-Trfase_C_sf"/>
</dbReference>
<keyword evidence="3" id="KW-1185">Reference proteome</keyword>
<dbReference type="InterPro" id="IPR004045">
    <property type="entry name" value="Glutathione_S-Trfase_N"/>
</dbReference>
<dbReference type="PROSITE" id="PS50404">
    <property type="entry name" value="GST_NTER"/>
    <property type="match status" value="1"/>
</dbReference>
<dbReference type="RefSeq" id="WP_047007347.1">
    <property type="nucleotide sequence ID" value="NZ_CP018097.1"/>
</dbReference>
<dbReference type="SUPFAM" id="SSF47616">
    <property type="entry name" value="GST C-terminal domain-like"/>
    <property type="match status" value="1"/>
</dbReference>
<dbReference type="AlphaFoldDB" id="A0A0G9MMZ7"/>
<dbReference type="PATRIC" id="fig|502682.8.peg.2296"/>
<feature type="domain" description="GST N-terminal" evidence="1">
    <location>
        <begin position="3"/>
        <end position="82"/>
    </location>
</feature>
<keyword evidence="2" id="KW-0808">Transferase</keyword>
<accession>A0A0G9MMZ7</accession>
<dbReference type="PANTHER" id="PTHR43968">
    <property type="match status" value="1"/>
</dbReference>
<dbReference type="SUPFAM" id="SSF52833">
    <property type="entry name" value="Thioredoxin-like"/>
    <property type="match status" value="1"/>
</dbReference>
<dbReference type="OrthoDB" id="9813092at2"/>
<dbReference type="Proteomes" id="UP000053070">
    <property type="component" value="Unassembled WGS sequence"/>
</dbReference>
<proteinExistence type="predicted"/>
<dbReference type="GO" id="GO:0005737">
    <property type="term" value="C:cytoplasm"/>
    <property type="evidence" value="ECO:0007669"/>
    <property type="project" value="TreeGrafter"/>
</dbReference>
<dbReference type="Pfam" id="PF13417">
    <property type="entry name" value="GST_N_3"/>
    <property type="match status" value="1"/>
</dbReference>
<reference evidence="2 3" key="1">
    <citation type="submission" date="2015-04" db="EMBL/GenBank/DDBJ databases">
        <title>The draft genome sequence of Erythrobacr gangjinensis K7-2.</title>
        <authorList>
            <person name="Zhuang L."/>
            <person name="Liu Y."/>
            <person name="Shao Z."/>
        </authorList>
    </citation>
    <scope>NUCLEOTIDE SEQUENCE [LARGE SCALE GENOMIC DNA]</scope>
    <source>
        <strain evidence="2 3">K7-2</strain>
    </source>
</reference>
<protein>
    <submittedName>
        <fullName evidence="2">Glutathione S-transferase</fullName>
    </submittedName>
</protein>